<accession>A0ABS6FRY0</accession>
<feature type="region of interest" description="Disordered" evidence="1">
    <location>
        <begin position="1"/>
        <end position="28"/>
    </location>
</feature>
<evidence type="ECO:0000259" key="3">
    <source>
        <dbReference type="Pfam" id="PF15615"/>
    </source>
</evidence>
<feature type="region of interest" description="Disordered" evidence="1">
    <location>
        <begin position="433"/>
        <end position="452"/>
    </location>
</feature>
<dbReference type="InterPro" id="IPR025266">
    <property type="entry name" value="TerB_N"/>
</dbReference>
<proteinExistence type="predicted"/>
<feature type="region of interest" description="Disordered" evidence="1">
    <location>
        <begin position="518"/>
        <end position="553"/>
    </location>
</feature>
<feature type="domain" description="TerB N-terminal" evidence="2">
    <location>
        <begin position="71"/>
        <end position="195"/>
    </location>
</feature>
<dbReference type="Pfam" id="PF13208">
    <property type="entry name" value="TerB_N"/>
    <property type="match status" value="1"/>
</dbReference>
<evidence type="ECO:0000313" key="5">
    <source>
        <dbReference type="Proteomes" id="UP000743001"/>
    </source>
</evidence>
<comment type="caution">
    <text evidence="4">The sequence shown here is derived from an EMBL/GenBank/DDBJ whole genome shotgun (WGS) entry which is preliminary data.</text>
</comment>
<feature type="compositionally biased region" description="Polar residues" evidence="1">
    <location>
        <begin position="12"/>
        <end position="26"/>
    </location>
</feature>
<evidence type="ECO:0000313" key="4">
    <source>
        <dbReference type="EMBL" id="MBU5672212.1"/>
    </source>
</evidence>
<gene>
    <name evidence="4" type="ORF">KQJ23_10305</name>
</gene>
<dbReference type="InterPro" id="IPR028932">
    <property type="entry name" value="TerB-C"/>
</dbReference>
<reference evidence="4 5" key="1">
    <citation type="submission" date="2021-06" db="EMBL/GenBank/DDBJ databases">
        <authorList>
            <person name="Sun Q."/>
            <person name="Li D."/>
        </authorList>
    </citation>
    <scope>NUCLEOTIDE SEQUENCE [LARGE SCALE GENOMIC DNA]</scope>
    <source>
        <strain evidence="4 5">MSJ-6</strain>
    </source>
</reference>
<dbReference type="Pfam" id="PF15615">
    <property type="entry name" value="TerB_C"/>
    <property type="match status" value="1"/>
</dbReference>
<protein>
    <submittedName>
        <fullName evidence="4">TerB N-terminal domain-containing protein</fullName>
    </submittedName>
</protein>
<dbReference type="Proteomes" id="UP000743001">
    <property type="component" value="Unassembled WGS sequence"/>
</dbReference>
<dbReference type="RefSeq" id="WP_216478743.1">
    <property type="nucleotide sequence ID" value="NZ_JAHLQJ010000007.1"/>
</dbReference>
<feature type="domain" description="TerB-C" evidence="3">
    <location>
        <begin position="562"/>
        <end position="649"/>
    </location>
</feature>
<keyword evidence="5" id="KW-1185">Reference proteome</keyword>
<feature type="compositionally biased region" description="Basic and acidic residues" evidence="1">
    <location>
        <begin position="1"/>
        <end position="11"/>
    </location>
</feature>
<evidence type="ECO:0000259" key="2">
    <source>
        <dbReference type="Pfam" id="PF13208"/>
    </source>
</evidence>
<evidence type="ECO:0000256" key="1">
    <source>
        <dbReference type="SAM" id="MobiDB-lite"/>
    </source>
</evidence>
<name>A0ABS6FRY0_9BACL</name>
<dbReference type="EMBL" id="JAHLQJ010000007">
    <property type="protein sequence ID" value="MBU5672212.1"/>
    <property type="molecule type" value="Genomic_DNA"/>
</dbReference>
<sequence length="662" mass="75340">MKDNHDNHDGQSIRQLNNIRSNGSEDSTVRRVREQSLVFAEFAEQVVTSTSSPASHVVAPAAETRELDWERSFRYLSREQQFVETARELVWETAETAVLVPFQNYWPTYEQMNPQQKRWYLYWRGEVRAERYPDTDLSYLFVYLYELIHGFGWSVPTQGAELMRRVWLGYRERYPKLDGYIREWMYDFAVVFRLEQPDLGRMKKIARTLSPEVQELEWKRRLLADPIDLNWELLRPLIDYEVEKSKFYTKEGRKEISHFAPKVVALADGLVRKRTGKRLLELYLPPEKKVQRFLFRSAVYDHEMYGRTTVVVTQSISGHIPLRRFLTQLVRLTENKLRELTGVKGKLRGVEVDADIELLVTRYLEQEFEHRRAEKLREQAPKVRLNTAKLRKLQQESDEVRELLLSDDPVRAPAPAVMGEAARPSTAITAERTLDSSIKGNSRKPGAGKVGLDDWLQPEFDFEQGWAMEEEVRKEKELPAGEQGAFSSGLEQSESAAVIGAGAVAHCVQGDLFEETSRASNEVGSNREEFASSSAQGQEQPFTEGSGNGLDETGAWTAADLEEPEAALQPQELESLMGSPIPEEWSSLLSQLTPAHRQMLAVMVEGADAAAQFAIAEQAGSMPELLHDEINELAMEAIGDLLIDGGSVPEEYAGDLGEWLKR</sequence>
<organism evidence="4 5">
    <name type="scientific">Paenibacillus brevis</name>
    <dbReference type="NCBI Taxonomy" id="2841508"/>
    <lineage>
        <taxon>Bacteria</taxon>
        <taxon>Bacillati</taxon>
        <taxon>Bacillota</taxon>
        <taxon>Bacilli</taxon>
        <taxon>Bacillales</taxon>
        <taxon>Paenibacillaceae</taxon>
        <taxon>Paenibacillus</taxon>
    </lineage>
</organism>
<feature type="compositionally biased region" description="Polar residues" evidence="1">
    <location>
        <begin position="531"/>
        <end position="545"/>
    </location>
</feature>